<sequence length="567" mass="62650">MITADIYTAISNKHDSTAVGEAFTSIIGGVQAVGILSDERDVLIRSILPDLAEGNTTSTSSEKPIWTSWDQETYEAALECLKVLSRSQAGSSSLSTAPGMQTLISHAKGPFAGSTTVKGGSKIQHLAISAICNTLLLHQNAPELYAKAGLGDWAVKQLDETATTTDNEKMWSFLMGRVVMVLTSRATYGFLGKMVDELEGIRILGKKLLAVAQDPSTTDLAIAEYMKAVYHVLALYPETHGQEWDQRFNELISPVIDVLLASQQTDLAAPLSNTINVFTRFSPAVLRENVQPSSRLVEAATRIFDVTTNFVGTTLPPPPWKPGDAVPSSRYNSEILRSLDEVLPPTFIALVNLINSSLEVKKSIKQRVIPLDLDRSAGSLPFEERPDIIGYLLRLSRSAVNHVTASASGELLWTLCDEDEEIGYGNAAGILFNKGMPLPPKREAKIEEIPDDYPASCNPEPDPFRNPITGLQQQDAKTHHPMADMTEEEKEHEAEKMMALFDRMARNPTMQLVENPMKDAVRTGKIEEFERVEREREMEDIRKQEIEDQAEAEKEVADWKKRMGRAA</sequence>
<dbReference type="Proteomes" id="UP001227268">
    <property type="component" value="Unassembled WGS sequence"/>
</dbReference>
<gene>
    <name evidence="1" type="ORF">QFC21_004319</name>
</gene>
<proteinExistence type="predicted"/>
<evidence type="ECO:0000313" key="1">
    <source>
        <dbReference type="EMBL" id="KAJ9098671.1"/>
    </source>
</evidence>
<evidence type="ECO:0000313" key="2">
    <source>
        <dbReference type="Proteomes" id="UP001227268"/>
    </source>
</evidence>
<organism evidence="1 2">
    <name type="scientific">Naganishia friedmannii</name>
    <dbReference type="NCBI Taxonomy" id="89922"/>
    <lineage>
        <taxon>Eukaryota</taxon>
        <taxon>Fungi</taxon>
        <taxon>Dikarya</taxon>
        <taxon>Basidiomycota</taxon>
        <taxon>Agaricomycotina</taxon>
        <taxon>Tremellomycetes</taxon>
        <taxon>Filobasidiales</taxon>
        <taxon>Filobasidiaceae</taxon>
        <taxon>Naganishia</taxon>
    </lineage>
</organism>
<comment type="caution">
    <text evidence="1">The sequence shown here is derived from an EMBL/GenBank/DDBJ whole genome shotgun (WGS) entry which is preliminary data.</text>
</comment>
<keyword evidence="2" id="KW-1185">Reference proteome</keyword>
<dbReference type="EMBL" id="JASBWT010000014">
    <property type="protein sequence ID" value="KAJ9098671.1"/>
    <property type="molecule type" value="Genomic_DNA"/>
</dbReference>
<reference evidence="1" key="1">
    <citation type="submission" date="2023-04" db="EMBL/GenBank/DDBJ databases">
        <title>Draft Genome sequencing of Naganishia species isolated from polar environments using Oxford Nanopore Technology.</title>
        <authorList>
            <person name="Leo P."/>
            <person name="Venkateswaran K."/>
        </authorList>
    </citation>
    <scope>NUCLEOTIDE SEQUENCE</scope>
    <source>
        <strain evidence="1">MNA-CCFEE 5423</strain>
    </source>
</reference>
<protein>
    <submittedName>
        <fullName evidence="1">Uncharacterized protein</fullName>
    </submittedName>
</protein>
<name>A0ACC2VIN5_9TREE</name>
<accession>A0ACC2VIN5</accession>